<feature type="region of interest" description="Disordered" evidence="1">
    <location>
        <begin position="1"/>
        <end position="22"/>
    </location>
</feature>
<reference evidence="3" key="1">
    <citation type="journal article" date="2023" name="Nat. Commun.">
        <title>Diploid and tetraploid genomes of Acorus and the evolution of monocots.</title>
        <authorList>
            <person name="Ma L."/>
            <person name="Liu K.W."/>
            <person name="Li Z."/>
            <person name="Hsiao Y.Y."/>
            <person name="Qi Y."/>
            <person name="Fu T."/>
            <person name="Tang G.D."/>
            <person name="Zhang D."/>
            <person name="Sun W.H."/>
            <person name="Liu D.K."/>
            <person name="Li Y."/>
            <person name="Chen G.Z."/>
            <person name="Liu X.D."/>
            <person name="Liao X.Y."/>
            <person name="Jiang Y.T."/>
            <person name="Yu X."/>
            <person name="Hao Y."/>
            <person name="Huang J."/>
            <person name="Zhao X.W."/>
            <person name="Ke S."/>
            <person name="Chen Y.Y."/>
            <person name="Wu W.L."/>
            <person name="Hsu J.L."/>
            <person name="Lin Y.F."/>
            <person name="Huang M.D."/>
            <person name="Li C.Y."/>
            <person name="Huang L."/>
            <person name="Wang Z.W."/>
            <person name="Zhao X."/>
            <person name="Zhong W.Y."/>
            <person name="Peng D.H."/>
            <person name="Ahmad S."/>
            <person name="Lan S."/>
            <person name="Zhang J.S."/>
            <person name="Tsai W.C."/>
            <person name="Van de Peer Y."/>
            <person name="Liu Z.J."/>
        </authorList>
    </citation>
    <scope>NUCLEOTIDE SEQUENCE</scope>
    <source>
        <strain evidence="3">SCP</strain>
    </source>
</reference>
<sequence length="342" mass="38034">MHHHRISSAPPPTPIATGRGLRSAAVDDRILTEYLQRSLQVPSLSPPPKNHYPHHHRTPADVGYASLIRSEDPSVRLFVDSVREFGAAVVGGHGVGEGEVRRVVGVSEMVFGVERERRRLLQLWGGDGEEEFYWVRPMNEAAEDCFREIVGEDFHFFRDTMEGISTKLESIAENVGQILSQHMTLKKPSDADGVASAGSILCVQKHNPLNKERNHNIERGCSYRALGLHLATEDLQFRVTSGSRSVPFYVPGGCLVITVGEQLQEWSGGDLEMVTGEAIFEPSKDAEPSYLIEFMCSPSSLNVEPVDPSEKKIISLMDQLLIIISLTFLHLFWTWISSVFAS</sequence>
<evidence type="ECO:0000256" key="2">
    <source>
        <dbReference type="SAM" id="Phobius"/>
    </source>
</evidence>
<evidence type="ECO:0000313" key="4">
    <source>
        <dbReference type="Proteomes" id="UP001179952"/>
    </source>
</evidence>
<evidence type="ECO:0000256" key="1">
    <source>
        <dbReference type="SAM" id="MobiDB-lite"/>
    </source>
</evidence>
<dbReference type="Proteomes" id="UP001179952">
    <property type="component" value="Unassembled WGS sequence"/>
</dbReference>
<keyword evidence="2" id="KW-0812">Transmembrane</keyword>
<protein>
    <submittedName>
        <fullName evidence="3">Uncharacterized protein</fullName>
    </submittedName>
</protein>
<dbReference type="PANTHER" id="PTHR34945">
    <property type="entry name" value="2-OXOGLUTARATE (2OG) AND FE(II)-DEPENDENT OXYGENASE SUPERFAMILY PROTEIN"/>
    <property type="match status" value="1"/>
</dbReference>
<feature type="transmembrane region" description="Helical" evidence="2">
    <location>
        <begin position="320"/>
        <end position="341"/>
    </location>
</feature>
<dbReference type="AlphaFoldDB" id="A0AAV9B5L9"/>
<organism evidence="3 4">
    <name type="scientific">Acorus gramineus</name>
    <name type="common">Dwarf sweet flag</name>
    <dbReference type="NCBI Taxonomy" id="55184"/>
    <lineage>
        <taxon>Eukaryota</taxon>
        <taxon>Viridiplantae</taxon>
        <taxon>Streptophyta</taxon>
        <taxon>Embryophyta</taxon>
        <taxon>Tracheophyta</taxon>
        <taxon>Spermatophyta</taxon>
        <taxon>Magnoliopsida</taxon>
        <taxon>Liliopsida</taxon>
        <taxon>Acoraceae</taxon>
        <taxon>Acorus</taxon>
    </lineage>
</organism>
<dbReference type="Gene3D" id="2.60.120.330">
    <property type="entry name" value="B-lactam Antibiotic, Isopenicillin N Synthase, Chain"/>
    <property type="match status" value="1"/>
</dbReference>
<evidence type="ECO:0000313" key="3">
    <source>
        <dbReference type="EMBL" id="KAK1271812.1"/>
    </source>
</evidence>
<dbReference type="EMBL" id="JAUJYN010000005">
    <property type="protein sequence ID" value="KAK1271812.1"/>
    <property type="molecule type" value="Genomic_DNA"/>
</dbReference>
<dbReference type="InterPro" id="IPR027443">
    <property type="entry name" value="IPNS-like_sf"/>
</dbReference>
<dbReference type="PANTHER" id="PTHR34945:SF4">
    <property type="entry name" value="2-OXOGLUTARATE (2OG) AND FE(II)-DEPENDENT OXYGENASE SUPERFAMILY PROTEIN"/>
    <property type="match status" value="1"/>
</dbReference>
<dbReference type="SUPFAM" id="SSF51197">
    <property type="entry name" value="Clavaminate synthase-like"/>
    <property type="match status" value="1"/>
</dbReference>
<comment type="caution">
    <text evidence="3">The sequence shown here is derived from an EMBL/GenBank/DDBJ whole genome shotgun (WGS) entry which is preliminary data.</text>
</comment>
<proteinExistence type="predicted"/>
<keyword evidence="2" id="KW-0472">Membrane</keyword>
<accession>A0AAV9B5L9</accession>
<gene>
    <name evidence="3" type="ORF">QJS04_geneDACA005865</name>
</gene>
<keyword evidence="4" id="KW-1185">Reference proteome</keyword>
<name>A0AAV9B5L9_ACOGR</name>
<reference evidence="3" key="2">
    <citation type="submission" date="2023-06" db="EMBL/GenBank/DDBJ databases">
        <authorList>
            <person name="Ma L."/>
            <person name="Liu K.-W."/>
            <person name="Li Z."/>
            <person name="Hsiao Y.-Y."/>
            <person name="Qi Y."/>
            <person name="Fu T."/>
            <person name="Tang G."/>
            <person name="Zhang D."/>
            <person name="Sun W.-H."/>
            <person name="Liu D.-K."/>
            <person name="Li Y."/>
            <person name="Chen G.-Z."/>
            <person name="Liu X.-D."/>
            <person name="Liao X.-Y."/>
            <person name="Jiang Y.-T."/>
            <person name="Yu X."/>
            <person name="Hao Y."/>
            <person name="Huang J."/>
            <person name="Zhao X.-W."/>
            <person name="Ke S."/>
            <person name="Chen Y.-Y."/>
            <person name="Wu W.-L."/>
            <person name="Hsu J.-L."/>
            <person name="Lin Y.-F."/>
            <person name="Huang M.-D."/>
            <person name="Li C.-Y."/>
            <person name="Huang L."/>
            <person name="Wang Z.-W."/>
            <person name="Zhao X."/>
            <person name="Zhong W.-Y."/>
            <person name="Peng D.-H."/>
            <person name="Ahmad S."/>
            <person name="Lan S."/>
            <person name="Zhang J.-S."/>
            <person name="Tsai W.-C."/>
            <person name="Van De Peer Y."/>
            <person name="Liu Z.-J."/>
        </authorList>
    </citation>
    <scope>NUCLEOTIDE SEQUENCE</scope>
    <source>
        <strain evidence="3">SCP</strain>
        <tissue evidence="3">Leaves</tissue>
    </source>
</reference>
<keyword evidence="2" id="KW-1133">Transmembrane helix</keyword>